<keyword evidence="2" id="KW-1185">Reference proteome</keyword>
<dbReference type="EMBL" id="LXQA011092727">
    <property type="protein sequence ID" value="MCI84505.1"/>
    <property type="molecule type" value="Genomic_DNA"/>
</dbReference>
<comment type="caution">
    <text evidence="1">The sequence shown here is derived from an EMBL/GenBank/DDBJ whole genome shotgun (WGS) entry which is preliminary data.</text>
</comment>
<reference evidence="1 2" key="1">
    <citation type="journal article" date="2018" name="Front. Plant Sci.">
        <title>Red Clover (Trifolium pratense) and Zigzag Clover (T. medium) - A Picture of Genomic Similarities and Differences.</title>
        <authorList>
            <person name="Dluhosova J."/>
            <person name="Istvanek J."/>
            <person name="Nedelnik J."/>
            <person name="Repkova J."/>
        </authorList>
    </citation>
    <scope>NUCLEOTIDE SEQUENCE [LARGE SCALE GENOMIC DNA]</scope>
    <source>
        <strain evidence="2">cv. 10/8</strain>
        <tissue evidence="1">Leaf</tissue>
    </source>
</reference>
<evidence type="ECO:0000313" key="2">
    <source>
        <dbReference type="Proteomes" id="UP000265520"/>
    </source>
</evidence>
<dbReference type="AlphaFoldDB" id="A0A392VC96"/>
<feature type="non-terminal residue" evidence="1">
    <location>
        <position position="45"/>
    </location>
</feature>
<dbReference type="Proteomes" id="UP000265520">
    <property type="component" value="Unassembled WGS sequence"/>
</dbReference>
<sequence length="45" mass="5089">MLVPKLVSAKTATSATVPFILRRRGGAVQESEVGCCRKREDEWRR</sequence>
<protein>
    <submittedName>
        <fullName evidence="1">Uncharacterized protein</fullName>
    </submittedName>
</protein>
<accession>A0A392VC96</accession>
<name>A0A392VC96_9FABA</name>
<organism evidence="1 2">
    <name type="scientific">Trifolium medium</name>
    <dbReference type="NCBI Taxonomy" id="97028"/>
    <lineage>
        <taxon>Eukaryota</taxon>
        <taxon>Viridiplantae</taxon>
        <taxon>Streptophyta</taxon>
        <taxon>Embryophyta</taxon>
        <taxon>Tracheophyta</taxon>
        <taxon>Spermatophyta</taxon>
        <taxon>Magnoliopsida</taxon>
        <taxon>eudicotyledons</taxon>
        <taxon>Gunneridae</taxon>
        <taxon>Pentapetalae</taxon>
        <taxon>rosids</taxon>
        <taxon>fabids</taxon>
        <taxon>Fabales</taxon>
        <taxon>Fabaceae</taxon>
        <taxon>Papilionoideae</taxon>
        <taxon>50 kb inversion clade</taxon>
        <taxon>NPAAA clade</taxon>
        <taxon>Hologalegina</taxon>
        <taxon>IRL clade</taxon>
        <taxon>Trifolieae</taxon>
        <taxon>Trifolium</taxon>
    </lineage>
</organism>
<proteinExistence type="predicted"/>
<evidence type="ECO:0000313" key="1">
    <source>
        <dbReference type="EMBL" id="MCI84505.1"/>
    </source>
</evidence>